<reference evidence="2" key="1">
    <citation type="journal article" date="2015" name="Nat. Genet.">
        <title>The genome and transcriptome of the zoonotic hookworm Ancylostoma ceylanicum identify infection-specific gene families.</title>
        <authorList>
            <person name="Schwarz E.M."/>
            <person name="Hu Y."/>
            <person name="Antoshechkin I."/>
            <person name="Miller M.M."/>
            <person name="Sternberg P.W."/>
            <person name="Aroian R.V."/>
        </authorList>
    </citation>
    <scope>NUCLEOTIDE SEQUENCE</scope>
    <source>
        <strain evidence="2">HY135</strain>
    </source>
</reference>
<sequence>MKLTSFVYKVCIRQAVLWRDFSDGTTDRLDLRRAITTRVTVTRCGLAITSPRTTRPPRHNHLSLRMAQSASQVQSVYSVTRKIAPYDPHPVHSNATALRTRTAVLRCRNG</sequence>
<dbReference type="EMBL" id="JARK01001622">
    <property type="protein sequence ID" value="EYB86055.1"/>
    <property type="molecule type" value="Genomic_DNA"/>
</dbReference>
<proteinExistence type="predicted"/>
<organism evidence="1 2">
    <name type="scientific">Ancylostoma ceylanicum</name>
    <dbReference type="NCBI Taxonomy" id="53326"/>
    <lineage>
        <taxon>Eukaryota</taxon>
        <taxon>Metazoa</taxon>
        <taxon>Ecdysozoa</taxon>
        <taxon>Nematoda</taxon>
        <taxon>Chromadorea</taxon>
        <taxon>Rhabditida</taxon>
        <taxon>Rhabditina</taxon>
        <taxon>Rhabditomorpha</taxon>
        <taxon>Strongyloidea</taxon>
        <taxon>Ancylostomatidae</taxon>
        <taxon>Ancylostomatinae</taxon>
        <taxon>Ancylostoma</taxon>
    </lineage>
</organism>
<protein>
    <submittedName>
        <fullName evidence="1">Uncharacterized protein</fullName>
    </submittedName>
</protein>
<evidence type="ECO:0000313" key="2">
    <source>
        <dbReference type="Proteomes" id="UP000024635"/>
    </source>
</evidence>
<accession>A0A016S5Y9</accession>
<dbReference type="AlphaFoldDB" id="A0A016S5Y9"/>
<comment type="caution">
    <text evidence="1">The sequence shown here is derived from an EMBL/GenBank/DDBJ whole genome shotgun (WGS) entry which is preliminary data.</text>
</comment>
<dbReference type="Proteomes" id="UP000024635">
    <property type="component" value="Unassembled WGS sequence"/>
</dbReference>
<gene>
    <name evidence="1" type="primary">Acey_s0286.g1398</name>
    <name evidence="1" type="ORF">Y032_0286g1398</name>
</gene>
<name>A0A016S5Y9_9BILA</name>
<keyword evidence="2" id="KW-1185">Reference proteome</keyword>
<evidence type="ECO:0000313" key="1">
    <source>
        <dbReference type="EMBL" id="EYB86055.1"/>
    </source>
</evidence>